<sequence>MSKDQPTLPDRDEWFSPEQKEKYEKYVRGADDEELIDEEVKAPAIRNELIHHKEDVSAAARSAARSEMLHTVEKGYIDSQTRLSQREILKEIPIAIAARKFDFQLPNGPYHVDITENGRTLLLGGEGGHLAMFDWFNGQKHLEINPEFKVRDVCFLGDNTRCAMATNKSLYILDKTGVQMHEIREANGATHLEFLPHFWLLVAATEHKHLVYTDITSGEIVMNAYTTFLPTCMCRNRQSGVIALGHDRGSISLWTPNTNEPVARLQKHTPAVVAIDIDMTGTKLAAAHGDGNIQIWDLRNFNRCYQKRSDFAGITDIAFSATGVLGVARGNHVEMYNKYEDKRAFLSSKYPSKVTSLKFATFEDFAIIGLQSGISSMVVPGSGEPNLDSNVANPFETAEWRQEQEVRHLLDKLPKEMISLDPSTVFHVGKIENKHKERTERLKKKRMIKVDANDQQQQNEEEPNKKQKNQPKKVTMERKLRMMKDEYNRKLIEEKTAQLKKEADGKDEEADPLARFQREKKSKNF</sequence>
<dbReference type="EMBL" id="DS113307">
    <property type="protein sequence ID" value="EAY12123.1"/>
    <property type="molecule type" value="Genomic_DNA"/>
</dbReference>
<dbReference type="PROSITE" id="PS50082">
    <property type="entry name" value="WD_REPEATS_2"/>
    <property type="match status" value="1"/>
</dbReference>
<evidence type="ECO:0000256" key="1">
    <source>
        <dbReference type="ARBA" id="ARBA00004604"/>
    </source>
</evidence>
<dbReference type="Gene3D" id="2.130.10.10">
    <property type="entry name" value="YVTN repeat-like/Quinoprotein amine dehydrogenase"/>
    <property type="match status" value="1"/>
</dbReference>
<dbReference type="PANTHER" id="PTHR14085">
    <property type="entry name" value="WD-REPEAT PROTEIN BING4"/>
    <property type="match status" value="1"/>
</dbReference>
<keyword evidence="9" id="KW-1185">Reference proteome</keyword>
<evidence type="ECO:0000256" key="6">
    <source>
        <dbReference type="SAM" id="MobiDB-lite"/>
    </source>
</evidence>
<dbReference type="InterPro" id="IPR036322">
    <property type="entry name" value="WD40_repeat_dom_sf"/>
</dbReference>
<dbReference type="STRING" id="5722.A2E5G2"/>
<dbReference type="InterPro" id="IPR001680">
    <property type="entry name" value="WD40_rpt"/>
</dbReference>
<dbReference type="PROSITE" id="PS50294">
    <property type="entry name" value="WD_REPEATS_REGION"/>
    <property type="match status" value="1"/>
</dbReference>
<evidence type="ECO:0000259" key="7">
    <source>
        <dbReference type="SMART" id="SM01033"/>
    </source>
</evidence>
<keyword evidence="4" id="KW-0539">Nucleus</keyword>
<dbReference type="GO" id="GO:0005730">
    <property type="term" value="C:nucleolus"/>
    <property type="evidence" value="ECO:0000318"/>
    <property type="project" value="GO_Central"/>
</dbReference>
<accession>A2E5G2</accession>
<organism evidence="8 9">
    <name type="scientific">Trichomonas vaginalis (strain ATCC PRA-98 / G3)</name>
    <dbReference type="NCBI Taxonomy" id="412133"/>
    <lineage>
        <taxon>Eukaryota</taxon>
        <taxon>Metamonada</taxon>
        <taxon>Parabasalia</taxon>
        <taxon>Trichomonadida</taxon>
        <taxon>Trichomonadidae</taxon>
        <taxon>Trichomonas</taxon>
    </lineage>
</organism>
<proteinExistence type="predicted"/>
<dbReference type="AlphaFoldDB" id="A2E5G2"/>
<evidence type="ECO:0000256" key="5">
    <source>
        <dbReference type="PROSITE-ProRule" id="PRU00221"/>
    </source>
</evidence>
<dbReference type="SMART" id="SM00320">
    <property type="entry name" value="WD40"/>
    <property type="match status" value="2"/>
</dbReference>
<reference evidence="8" key="1">
    <citation type="submission" date="2006-10" db="EMBL/GenBank/DDBJ databases">
        <authorList>
            <person name="Amadeo P."/>
            <person name="Zhao Q."/>
            <person name="Wortman J."/>
            <person name="Fraser-Liggett C."/>
            <person name="Carlton J."/>
        </authorList>
    </citation>
    <scope>NUCLEOTIDE SEQUENCE</scope>
    <source>
        <strain evidence="8">G3</strain>
    </source>
</reference>
<dbReference type="Proteomes" id="UP000001542">
    <property type="component" value="Unassembled WGS sequence"/>
</dbReference>
<evidence type="ECO:0000256" key="3">
    <source>
        <dbReference type="ARBA" id="ARBA00022737"/>
    </source>
</evidence>
<feature type="region of interest" description="Disordered" evidence="6">
    <location>
        <begin position="431"/>
        <end position="525"/>
    </location>
</feature>
<reference evidence="8" key="2">
    <citation type="journal article" date="2007" name="Science">
        <title>Draft genome sequence of the sexually transmitted pathogen Trichomonas vaginalis.</title>
        <authorList>
            <person name="Carlton J.M."/>
            <person name="Hirt R.P."/>
            <person name="Silva J.C."/>
            <person name="Delcher A.L."/>
            <person name="Schatz M."/>
            <person name="Zhao Q."/>
            <person name="Wortman J.R."/>
            <person name="Bidwell S.L."/>
            <person name="Alsmark U.C.M."/>
            <person name="Besteiro S."/>
            <person name="Sicheritz-Ponten T."/>
            <person name="Noel C.J."/>
            <person name="Dacks J.B."/>
            <person name="Foster P.G."/>
            <person name="Simillion C."/>
            <person name="Van de Peer Y."/>
            <person name="Miranda-Saavedra D."/>
            <person name="Barton G.J."/>
            <person name="Westrop G.D."/>
            <person name="Mueller S."/>
            <person name="Dessi D."/>
            <person name="Fiori P.L."/>
            <person name="Ren Q."/>
            <person name="Paulsen I."/>
            <person name="Zhang H."/>
            <person name="Bastida-Corcuera F.D."/>
            <person name="Simoes-Barbosa A."/>
            <person name="Brown M.T."/>
            <person name="Hayes R.D."/>
            <person name="Mukherjee M."/>
            <person name="Okumura C.Y."/>
            <person name="Schneider R."/>
            <person name="Smith A.J."/>
            <person name="Vanacova S."/>
            <person name="Villalvazo M."/>
            <person name="Haas B.J."/>
            <person name="Pertea M."/>
            <person name="Feldblyum T.V."/>
            <person name="Utterback T.R."/>
            <person name="Shu C.L."/>
            <person name="Osoegawa K."/>
            <person name="de Jong P.J."/>
            <person name="Hrdy I."/>
            <person name="Horvathova L."/>
            <person name="Zubacova Z."/>
            <person name="Dolezal P."/>
            <person name="Malik S.B."/>
            <person name="Logsdon J.M. Jr."/>
            <person name="Henze K."/>
            <person name="Gupta A."/>
            <person name="Wang C.C."/>
            <person name="Dunne R.L."/>
            <person name="Upcroft J.A."/>
            <person name="Upcroft P."/>
            <person name="White O."/>
            <person name="Salzberg S.L."/>
            <person name="Tang P."/>
            <person name="Chiu C.-H."/>
            <person name="Lee Y.-S."/>
            <person name="Embley T.M."/>
            <person name="Coombs G.H."/>
            <person name="Mottram J.C."/>
            <person name="Tachezy J."/>
            <person name="Fraser-Liggett C.M."/>
            <person name="Johnson P.J."/>
        </authorList>
    </citation>
    <scope>NUCLEOTIDE SEQUENCE [LARGE SCALE GENOMIC DNA]</scope>
    <source>
        <strain evidence="8">G3</strain>
    </source>
</reference>
<dbReference type="GO" id="GO:0032040">
    <property type="term" value="C:small-subunit processome"/>
    <property type="evidence" value="ECO:0000318"/>
    <property type="project" value="GO_Central"/>
</dbReference>
<keyword evidence="3" id="KW-0677">Repeat</keyword>
<dbReference type="PANTHER" id="PTHR14085:SF3">
    <property type="entry name" value="WD REPEAT-CONTAINING PROTEIN 46"/>
    <property type="match status" value="1"/>
</dbReference>
<dbReference type="OMA" id="GPYHIDY"/>
<feature type="compositionally biased region" description="Basic and acidic residues" evidence="6">
    <location>
        <begin position="474"/>
        <end position="504"/>
    </location>
</feature>
<keyword evidence="2 5" id="KW-0853">WD repeat</keyword>
<feature type="repeat" description="WD" evidence="5">
    <location>
        <begin position="265"/>
        <end position="300"/>
    </location>
</feature>
<comment type="subcellular location">
    <subcellularLocation>
        <location evidence="1">Nucleus</location>
        <location evidence="1">Nucleolus</location>
    </subcellularLocation>
</comment>
<dbReference type="PROSITE" id="PS00678">
    <property type="entry name" value="WD_REPEATS_1"/>
    <property type="match status" value="1"/>
</dbReference>
<dbReference type="VEuPathDB" id="TrichDB:TVAG_301400"/>
<evidence type="ECO:0000313" key="8">
    <source>
        <dbReference type="EMBL" id="EAY12123.1"/>
    </source>
</evidence>
<feature type="compositionally biased region" description="Basic and acidic residues" evidence="6">
    <location>
        <begin position="431"/>
        <end position="440"/>
    </location>
</feature>
<dbReference type="eggNOG" id="KOG1272">
    <property type="taxonomic scope" value="Eukaryota"/>
</dbReference>
<gene>
    <name evidence="8" type="ORF">TVAG_301400</name>
</gene>
<evidence type="ECO:0000256" key="4">
    <source>
        <dbReference type="ARBA" id="ARBA00023242"/>
    </source>
</evidence>
<dbReference type="FunCoup" id="A2E5G2">
    <property type="interactions" value="958"/>
</dbReference>
<dbReference type="InParanoid" id="A2E5G2"/>
<dbReference type="SMR" id="A2E5G2"/>
<dbReference type="KEGG" id="tva:4770085"/>
<dbReference type="InterPro" id="IPR019775">
    <property type="entry name" value="WD40_repeat_CS"/>
</dbReference>
<name>A2E5G2_TRIV3</name>
<protein>
    <submittedName>
        <fullName evidence="8">WD repeat protein, putative</fullName>
    </submittedName>
</protein>
<dbReference type="InterPro" id="IPR015943">
    <property type="entry name" value="WD40/YVTN_repeat-like_dom_sf"/>
</dbReference>
<dbReference type="OrthoDB" id="10251154at2759"/>
<dbReference type="Pfam" id="PF08149">
    <property type="entry name" value="BING4CT"/>
    <property type="match status" value="1"/>
</dbReference>
<evidence type="ECO:0000313" key="9">
    <source>
        <dbReference type="Proteomes" id="UP000001542"/>
    </source>
</evidence>
<dbReference type="SMART" id="SM01033">
    <property type="entry name" value="BING4CT"/>
    <property type="match status" value="1"/>
</dbReference>
<feature type="domain" description="BING4 C-terminal" evidence="7">
    <location>
        <begin position="344"/>
        <end position="422"/>
    </location>
</feature>
<dbReference type="GO" id="GO:0000462">
    <property type="term" value="P:maturation of SSU-rRNA from tricistronic rRNA transcript (SSU-rRNA, 5.8S rRNA, LSU-rRNA)"/>
    <property type="evidence" value="ECO:0000318"/>
    <property type="project" value="GO_Central"/>
</dbReference>
<dbReference type="InterPro" id="IPR012952">
    <property type="entry name" value="BING4_C_dom"/>
</dbReference>
<dbReference type="VEuPathDB" id="TrichDB:TVAGG3_0069390"/>
<dbReference type="SUPFAM" id="SSF50978">
    <property type="entry name" value="WD40 repeat-like"/>
    <property type="match status" value="1"/>
</dbReference>
<evidence type="ECO:0000256" key="2">
    <source>
        <dbReference type="ARBA" id="ARBA00022574"/>
    </source>
</evidence>
<dbReference type="RefSeq" id="XP_001324346.1">
    <property type="nucleotide sequence ID" value="XM_001324311.1"/>
</dbReference>
<dbReference type="InterPro" id="IPR040315">
    <property type="entry name" value="WDR46/Utp7"/>
</dbReference>